<reference evidence="1 2" key="1">
    <citation type="submission" date="2016-03" db="EMBL/GenBank/DDBJ databases">
        <authorList>
            <person name="Ploux O."/>
        </authorList>
    </citation>
    <scope>NUCLEOTIDE SEQUENCE [LARGE SCALE GENOMIC DNA]</scope>
    <source>
        <strain evidence="1 2">UAMH 11012</strain>
    </source>
</reference>
<dbReference type="AlphaFoldDB" id="A0A1L7XME2"/>
<evidence type="ECO:0000313" key="2">
    <source>
        <dbReference type="Proteomes" id="UP000184330"/>
    </source>
</evidence>
<proteinExistence type="predicted"/>
<evidence type="ECO:0000313" key="1">
    <source>
        <dbReference type="EMBL" id="CZR66116.1"/>
    </source>
</evidence>
<name>A0A1L7XME2_9HELO</name>
<accession>A0A1L7XME2</accession>
<dbReference type="EMBL" id="FJOG01000035">
    <property type="protein sequence ID" value="CZR66116.1"/>
    <property type="molecule type" value="Genomic_DNA"/>
</dbReference>
<protein>
    <recommendedName>
        <fullName evidence="3">Fungal N-terminal domain-containing protein</fullName>
    </recommendedName>
</protein>
<keyword evidence="2" id="KW-1185">Reference proteome</keyword>
<organism evidence="1 2">
    <name type="scientific">Phialocephala subalpina</name>
    <dbReference type="NCBI Taxonomy" id="576137"/>
    <lineage>
        <taxon>Eukaryota</taxon>
        <taxon>Fungi</taxon>
        <taxon>Dikarya</taxon>
        <taxon>Ascomycota</taxon>
        <taxon>Pezizomycotina</taxon>
        <taxon>Leotiomycetes</taxon>
        <taxon>Helotiales</taxon>
        <taxon>Mollisiaceae</taxon>
        <taxon>Phialocephala</taxon>
        <taxon>Phialocephala fortinii species complex</taxon>
    </lineage>
</organism>
<sequence>MAAPSSRPGDFVLDVAKTGQTLMTSFTKFITYRKVQDRRLENLYATLSLTATTLTELGTTINKYENDFPVREEAFRPLCETCKVNLEKFLVLINEGISSGVWKNDGKLGDQTFTAEVDPWLLITVSLGGREQAKNYWKSLDDTRDSLLELNDIVKYMILKNISQKTTLDQEQADEFKNLTALLPHLVHSVEKAEQAKEEEAALEKARLERMNHGPAPIFLRRDTDTASDTTLFVDPKPRGRRVDIAKDYQTRNRSFDSFVSYDSTPSVLDTTEVYEEWLLRWNEPVKNRNSSVKVLGISFKRYYEDEGFWGTDAEFRTQDELKEQHQFATADLSPAKHKEMMQKAIRAIPKKGGVAIEQLLEDRSDASNHEAARTIWEVVAIRPKQKHMYSSTKKWGKDPKTTDWLVTIRGEKIDSVERRQPFRRNDPWVRDFGRRDRGRRYRSPPHRIYERERSFSPNRRVPIFHPPPRTVSPPRRGGTMEAIPDEGFRPGTLVVGKILSKEEAEKKMDEIWERMTSKVAEDVVAE</sequence>
<dbReference type="Proteomes" id="UP000184330">
    <property type="component" value="Unassembled WGS sequence"/>
</dbReference>
<evidence type="ECO:0008006" key="3">
    <source>
        <dbReference type="Google" id="ProtNLM"/>
    </source>
</evidence>
<gene>
    <name evidence="1" type="ORF">PAC_16017</name>
</gene>
<dbReference type="OrthoDB" id="3542424at2759"/>